<dbReference type="EMBL" id="BSWK01000026">
    <property type="protein sequence ID" value="GMB87186.1"/>
    <property type="molecule type" value="Genomic_DNA"/>
</dbReference>
<dbReference type="AlphaFoldDB" id="A0AAV5PF33"/>
<evidence type="ECO:0008006" key="3">
    <source>
        <dbReference type="Google" id="ProtNLM"/>
    </source>
</evidence>
<proteinExistence type="predicted"/>
<gene>
    <name evidence="1" type="ORF">ME0900_15590</name>
</gene>
<evidence type="ECO:0000313" key="2">
    <source>
        <dbReference type="Proteomes" id="UP001165243"/>
    </source>
</evidence>
<dbReference type="Proteomes" id="UP001165243">
    <property type="component" value="Unassembled WGS sequence"/>
</dbReference>
<protein>
    <recommendedName>
        <fullName evidence="3">PAS domain-containing protein</fullName>
    </recommendedName>
</protein>
<dbReference type="RefSeq" id="WP_003623906.1">
    <property type="nucleotide sequence ID" value="NZ_CP013610.1"/>
</dbReference>
<reference evidence="1" key="1">
    <citation type="submission" date="2023-04" db="EMBL/GenBank/DDBJ databases">
        <title>Draft genome sequences of Lactobacillus delbrueckii subsp. bulgaricus ME-900 and ME-901 with improved acid tolerance.</title>
        <authorList>
            <person name="Ishida T."/>
            <person name="Yamamoto E."/>
            <person name="Koizumi A."/>
            <person name="Fujiwara S."/>
            <person name="Makino S."/>
            <person name="Kano H."/>
            <person name="Kimura K."/>
        </authorList>
    </citation>
    <scope>NUCLEOTIDE SEQUENCE</scope>
    <source>
        <strain evidence="1">ME-900</strain>
    </source>
</reference>
<comment type="caution">
    <text evidence="1">The sequence shown here is derived from an EMBL/GenBank/DDBJ whole genome shotgun (WGS) entry which is preliminary data.</text>
</comment>
<name>A0AAV5PF33_LACDE</name>
<organism evidence="1 2">
    <name type="scientific">Lactobacillus delbrueckii subsp. bulgaricus</name>
    <dbReference type="NCBI Taxonomy" id="1585"/>
    <lineage>
        <taxon>Bacteria</taxon>
        <taxon>Bacillati</taxon>
        <taxon>Bacillota</taxon>
        <taxon>Bacilli</taxon>
        <taxon>Lactobacillales</taxon>
        <taxon>Lactobacillaceae</taxon>
        <taxon>Lactobacillus</taxon>
    </lineage>
</organism>
<accession>A0AAV5PF33</accession>
<sequence length="97" mass="11028">MEAGNMIEKDDLTNFLRKSFTYIRKPFLVLEVKDNKTAIVYANKKLLGLFACKNMAELTDFAWEKLFPLTTGLSGDHAEFEHMTVADAKGQEHMLNA</sequence>
<evidence type="ECO:0000313" key="1">
    <source>
        <dbReference type="EMBL" id="GMB87186.1"/>
    </source>
</evidence>